<evidence type="ECO:0000313" key="2">
    <source>
        <dbReference type="EMBL" id="EOB14652.1"/>
    </source>
</evidence>
<keyword evidence="3" id="KW-1185">Reference proteome</keyword>
<reference evidence="2 3" key="1">
    <citation type="journal article" date="2013" name="BMC Genomics">
        <title>Comparative genomics of parasitic silkworm microsporidia reveal an association between genome expansion and host adaptation.</title>
        <authorList>
            <person name="Pan G."/>
            <person name="Xu J."/>
            <person name="Li T."/>
            <person name="Xia Q."/>
            <person name="Liu S.L."/>
            <person name="Zhang G."/>
            <person name="Li S."/>
            <person name="Li C."/>
            <person name="Liu H."/>
            <person name="Yang L."/>
            <person name="Liu T."/>
            <person name="Zhang X."/>
            <person name="Wu Z."/>
            <person name="Fan W."/>
            <person name="Dang X."/>
            <person name="Xiang H."/>
            <person name="Tao M."/>
            <person name="Li Y."/>
            <person name="Hu J."/>
            <person name="Li Z."/>
            <person name="Lin L."/>
            <person name="Luo J."/>
            <person name="Geng L."/>
            <person name="Wang L."/>
            <person name="Long M."/>
            <person name="Wan Y."/>
            <person name="He N."/>
            <person name="Zhang Z."/>
            <person name="Lu C."/>
            <person name="Keeling P.J."/>
            <person name="Wang J."/>
            <person name="Xiang Z."/>
            <person name="Zhou Z."/>
        </authorList>
    </citation>
    <scope>NUCLEOTIDE SEQUENCE [LARGE SCALE GENOMIC DNA]</scope>
    <source>
        <strain evidence="3">CQ1 / CVCC 102059</strain>
    </source>
</reference>
<dbReference type="EMBL" id="KB908927">
    <property type="protein sequence ID" value="EOB14652.1"/>
    <property type="molecule type" value="Genomic_DNA"/>
</dbReference>
<evidence type="ECO:0000313" key="3">
    <source>
        <dbReference type="Proteomes" id="UP000016927"/>
    </source>
</evidence>
<proteinExistence type="predicted"/>
<gene>
    <name evidence="2" type="ORF">NBO_19g0005</name>
</gene>
<protein>
    <submittedName>
        <fullName evidence="2">Uncharacterized protein</fullName>
    </submittedName>
</protein>
<accession>R0KWP5</accession>
<dbReference type="AlphaFoldDB" id="R0KWP5"/>
<dbReference type="VEuPathDB" id="MicrosporidiaDB:NBO_19g0005"/>
<feature type="signal peptide" evidence="1">
    <location>
        <begin position="1"/>
        <end position="19"/>
    </location>
</feature>
<dbReference type="Proteomes" id="UP000016927">
    <property type="component" value="Unassembled WGS sequence"/>
</dbReference>
<evidence type="ECO:0000256" key="1">
    <source>
        <dbReference type="SAM" id="SignalP"/>
    </source>
</evidence>
<sequence>MPMILKNLFLYLLIVSTSENSINRKRTFDSVQNGPSLQLQNYVSIEDQPLYLRTKRIKPKQNLPTESSTISNEDVSSLNDENIETQLIGGFKKLLIVTLNVLSSVFCIYERRLLNLSKCEELELENLKMQVDRFVEYLQQSENIISYRNLHTESAFTRYYQSLKPKPMPNGNSIRQTYKQLVGELERTSIQNLFYSLFFAVKESGSAAPTGVITCALYMLGVYKTDSIHQFKKNLIYLILAHKDIVLVNCHIDSALKVKNIKRIKDSIHKKMCGMLFPETKFAKYEEISHLTEKFNKKNYWFNEPSVILLMQYINVMDITKLDYIFIILTNCKATGNKKMNDLVSDFYLHMFILFRCETVILNQIA</sequence>
<dbReference type="HOGENOM" id="CLU_756696_0_0_1"/>
<name>R0KWP5_NOSB1</name>
<organism evidence="2 3">
    <name type="scientific">Nosema bombycis (strain CQ1 / CVCC 102059)</name>
    <name type="common">Microsporidian parasite</name>
    <name type="synonym">Pebrine of silkworm</name>
    <dbReference type="NCBI Taxonomy" id="578461"/>
    <lineage>
        <taxon>Eukaryota</taxon>
        <taxon>Fungi</taxon>
        <taxon>Fungi incertae sedis</taxon>
        <taxon>Microsporidia</taxon>
        <taxon>Nosematidae</taxon>
        <taxon>Nosema</taxon>
    </lineage>
</organism>
<keyword evidence="1" id="KW-0732">Signal</keyword>
<feature type="chain" id="PRO_5004354445" evidence="1">
    <location>
        <begin position="20"/>
        <end position="366"/>
    </location>
</feature>